<evidence type="ECO:0000313" key="12">
    <source>
        <dbReference type="Proteomes" id="UP000248688"/>
    </source>
</evidence>
<keyword evidence="5 6" id="KW-0624">Polysaccharide degradation</keyword>
<dbReference type="Proteomes" id="UP000248688">
    <property type="component" value="Chromosome"/>
</dbReference>
<dbReference type="PANTHER" id="PTHR22298">
    <property type="entry name" value="ENDO-1,4-BETA-GLUCANASE"/>
    <property type="match status" value="1"/>
</dbReference>
<reference evidence="11 12" key="1">
    <citation type="submission" date="2018-06" db="EMBL/GenBank/DDBJ databases">
        <title>Echinicola strongylocentroti sp. nov., isolated from a sea urchin Strongylocentrotus intermedius.</title>
        <authorList>
            <person name="Bae S.S."/>
        </authorList>
    </citation>
    <scope>NUCLEOTIDE SEQUENCE [LARGE SCALE GENOMIC DNA]</scope>
    <source>
        <strain evidence="11 12">MEBiC08714</strain>
    </source>
</reference>
<dbReference type="PROSITE" id="PS00698">
    <property type="entry name" value="GH9_3"/>
    <property type="match status" value="1"/>
</dbReference>
<accession>A0A2Z4IEC2</accession>
<feature type="domain" description="Glycoside hydrolase family 9" evidence="9">
    <location>
        <begin position="123"/>
        <end position="577"/>
    </location>
</feature>
<dbReference type="InterPro" id="IPR018221">
    <property type="entry name" value="Glyco_hydro_9_His_AS"/>
</dbReference>
<dbReference type="EC" id="3.2.1.4" evidence="8"/>
<dbReference type="PROSITE" id="PS51257">
    <property type="entry name" value="PROKAR_LIPOPROTEIN"/>
    <property type="match status" value="1"/>
</dbReference>
<evidence type="ECO:0000256" key="3">
    <source>
        <dbReference type="ARBA" id="ARBA00023277"/>
    </source>
</evidence>
<dbReference type="OrthoDB" id="9808897at2"/>
<dbReference type="RefSeq" id="WP_112782437.1">
    <property type="nucleotide sequence ID" value="NZ_CP030041.1"/>
</dbReference>
<evidence type="ECO:0000313" key="11">
    <source>
        <dbReference type="EMBL" id="AWW29017.1"/>
    </source>
</evidence>
<evidence type="ECO:0000256" key="7">
    <source>
        <dbReference type="PROSITE-ProRule" id="PRU10060"/>
    </source>
</evidence>
<keyword evidence="8" id="KW-0732">Signal</keyword>
<dbReference type="PROSITE" id="PS00592">
    <property type="entry name" value="GH9_2"/>
    <property type="match status" value="1"/>
</dbReference>
<evidence type="ECO:0000256" key="5">
    <source>
        <dbReference type="ARBA" id="ARBA00023326"/>
    </source>
</evidence>
<dbReference type="InterPro" id="IPR033126">
    <property type="entry name" value="Glyco_hydro_9_Asp/Glu_AS"/>
</dbReference>
<organism evidence="11 12">
    <name type="scientific">Echinicola strongylocentroti</name>
    <dbReference type="NCBI Taxonomy" id="1795355"/>
    <lineage>
        <taxon>Bacteria</taxon>
        <taxon>Pseudomonadati</taxon>
        <taxon>Bacteroidota</taxon>
        <taxon>Cytophagia</taxon>
        <taxon>Cytophagales</taxon>
        <taxon>Cyclobacteriaceae</taxon>
        <taxon>Echinicola</taxon>
    </lineage>
</organism>
<dbReference type="InterPro" id="IPR001701">
    <property type="entry name" value="Glyco_hydro_9"/>
</dbReference>
<gene>
    <name evidence="11" type="ORF">DN752_02065</name>
</gene>
<dbReference type="InterPro" id="IPR014756">
    <property type="entry name" value="Ig_E-set"/>
</dbReference>
<feature type="active site" evidence="6">
    <location>
        <position position="513"/>
    </location>
</feature>
<dbReference type="GO" id="GO:0008810">
    <property type="term" value="F:cellulase activity"/>
    <property type="evidence" value="ECO:0007669"/>
    <property type="project" value="UniProtKB-EC"/>
</dbReference>
<evidence type="ECO:0000256" key="4">
    <source>
        <dbReference type="ARBA" id="ARBA00023295"/>
    </source>
</evidence>
<dbReference type="Pfam" id="PF02927">
    <property type="entry name" value="CelD_N"/>
    <property type="match status" value="1"/>
</dbReference>
<dbReference type="Pfam" id="PF00759">
    <property type="entry name" value="Glyco_hydro_9"/>
    <property type="match status" value="1"/>
</dbReference>
<dbReference type="Gene3D" id="2.60.40.10">
    <property type="entry name" value="Immunoglobulins"/>
    <property type="match status" value="1"/>
</dbReference>
<feature type="signal peptide" evidence="8">
    <location>
        <begin position="1"/>
        <end position="28"/>
    </location>
</feature>
<feature type="active site" evidence="7">
    <location>
        <position position="564"/>
    </location>
</feature>
<dbReference type="EMBL" id="CP030041">
    <property type="protein sequence ID" value="AWW29017.1"/>
    <property type="molecule type" value="Genomic_DNA"/>
</dbReference>
<dbReference type="InterPro" id="IPR008928">
    <property type="entry name" value="6-hairpin_glycosidase_sf"/>
</dbReference>
<proteinExistence type="inferred from homology"/>
<dbReference type="SUPFAM" id="SSF81296">
    <property type="entry name" value="E set domains"/>
    <property type="match status" value="1"/>
</dbReference>
<dbReference type="Gene3D" id="1.50.10.10">
    <property type="match status" value="1"/>
</dbReference>
<keyword evidence="8" id="KW-0136">Cellulose degradation</keyword>
<evidence type="ECO:0000259" key="9">
    <source>
        <dbReference type="Pfam" id="PF00759"/>
    </source>
</evidence>
<evidence type="ECO:0000256" key="6">
    <source>
        <dbReference type="PROSITE-ProRule" id="PRU10059"/>
    </source>
</evidence>
<evidence type="ECO:0000259" key="10">
    <source>
        <dbReference type="Pfam" id="PF02927"/>
    </source>
</evidence>
<dbReference type="InterPro" id="IPR004197">
    <property type="entry name" value="Cellulase_Ig-like"/>
</dbReference>
<comment type="catalytic activity">
    <reaction evidence="8">
        <text>Endohydrolysis of (1-&gt;4)-beta-D-glucosidic linkages in cellulose, lichenin and cereal beta-D-glucans.</text>
        <dbReference type="EC" id="3.2.1.4"/>
    </reaction>
</comment>
<name>A0A2Z4IEC2_9BACT</name>
<dbReference type="GO" id="GO:0030245">
    <property type="term" value="P:cellulose catabolic process"/>
    <property type="evidence" value="ECO:0007669"/>
    <property type="project" value="UniProtKB-KW"/>
</dbReference>
<evidence type="ECO:0000256" key="2">
    <source>
        <dbReference type="ARBA" id="ARBA00022801"/>
    </source>
</evidence>
<protein>
    <recommendedName>
        <fullName evidence="8">Endoglucanase</fullName>
        <ecNumber evidence="8">3.2.1.4</ecNumber>
    </recommendedName>
</protein>
<dbReference type="AlphaFoldDB" id="A0A2Z4IEC2"/>
<keyword evidence="2 6" id="KW-0378">Hydrolase</keyword>
<dbReference type="KEGG" id="est:DN752_02065"/>
<comment type="similarity">
    <text evidence="1 6 8">Belongs to the glycosyl hydrolase 9 (cellulase E) family.</text>
</comment>
<feature type="domain" description="Cellulase Ig-like" evidence="10">
    <location>
        <begin position="31"/>
        <end position="111"/>
    </location>
</feature>
<dbReference type="CDD" id="cd02850">
    <property type="entry name" value="E_set_Cellulase_N"/>
    <property type="match status" value="1"/>
</dbReference>
<evidence type="ECO:0000256" key="1">
    <source>
        <dbReference type="ARBA" id="ARBA00007072"/>
    </source>
</evidence>
<feature type="chain" id="PRO_5016189377" description="Endoglucanase" evidence="8">
    <location>
        <begin position="29"/>
        <end position="586"/>
    </location>
</feature>
<keyword evidence="3 6" id="KW-0119">Carbohydrate metabolism</keyword>
<sequence length="586" mass="65075">MKTPNYAYRVCLGWALLLLSCQERSSFAQLTEAISINQVGHYPSSKKVAIVMAATESEGFKVFASPSGEEVLEGSLVKVAQDQVPQREVWKADFTRLQQPGLYHILVEGVGRSYPVVIREGVYDEVLDAVLKGFYFQRASTALKSDQAGKWARAAGHKDDEVYVHASAVSDTRTEETVLSASKGWYDAGDYNKYIVNSGISMGTLLSLYEDFPGYFDQKKWNIPESQNTLPDILDEILWNLDWMEQMQDPLDGGVYHKLTTAEFEGMVTPVNATAKRYVVSKSTAATLDFAAVMAQAARVMKNVEGLEGRADKWQDQAEAAWKWATEHPDHIYDQQKLNDNYDPDINTGAYGDGNLQDEWIWAACELYLNTSDAAYLEKIPVDAVPSFSVPSWSNVAWLGYYSLLRKADELETLQPLIASLRSTLKATGEDWLDQMNTTSFQSVMGKDPKDFVWGSNAVAANQGIALIQLYFFDKDPAYLEAAMANLDYLLGRNATGYCFVTGFGAKSPMYPHHRISEADDVKEPVPGLLVGGPNPGQQDGCDYPSTVFDESYVDHLCSYASNEITINWNAPMAYLLGAVVAMEQP</sequence>
<keyword evidence="12" id="KW-1185">Reference proteome</keyword>
<dbReference type="InterPro" id="IPR013783">
    <property type="entry name" value="Ig-like_fold"/>
</dbReference>
<keyword evidence="4 6" id="KW-0326">Glycosidase</keyword>
<dbReference type="InterPro" id="IPR012341">
    <property type="entry name" value="6hp_glycosidase-like_sf"/>
</dbReference>
<dbReference type="SUPFAM" id="SSF48208">
    <property type="entry name" value="Six-hairpin glycosidases"/>
    <property type="match status" value="1"/>
</dbReference>
<feature type="active site" evidence="7">
    <location>
        <position position="555"/>
    </location>
</feature>
<evidence type="ECO:0000256" key="8">
    <source>
        <dbReference type="RuleBase" id="RU361166"/>
    </source>
</evidence>